<dbReference type="EMBL" id="VFPH01000001">
    <property type="protein sequence ID" value="TQM43390.1"/>
    <property type="molecule type" value="Genomic_DNA"/>
</dbReference>
<feature type="compositionally biased region" description="Basic and acidic residues" evidence="1">
    <location>
        <begin position="16"/>
        <end position="33"/>
    </location>
</feature>
<accession>A0A543GBC9</accession>
<sequence>MRPGTVGAMTNFFDDLPWHDYDDPDGDPEHDTPELSLSLEQQAALAAAVEQARRSCDGTLRAAQEWARRAGVDWPPLRRELEENGGYCDCEAVLNVFGGDFDRVFGLHDADPD</sequence>
<evidence type="ECO:0000313" key="2">
    <source>
        <dbReference type="EMBL" id="TQM43390.1"/>
    </source>
</evidence>
<comment type="caution">
    <text evidence="2">The sequence shown here is derived from an EMBL/GenBank/DDBJ whole genome shotgun (WGS) entry which is preliminary data.</text>
</comment>
<feature type="region of interest" description="Disordered" evidence="1">
    <location>
        <begin position="13"/>
        <end position="33"/>
    </location>
</feature>
<dbReference type="Proteomes" id="UP000319818">
    <property type="component" value="Unassembled WGS sequence"/>
</dbReference>
<dbReference type="InterPro" id="IPR024248">
    <property type="entry name" value="DUF2695"/>
</dbReference>
<reference evidence="2 3" key="1">
    <citation type="submission" date="2019-06" db="EMBL/GenBank/DDBJ databases">
        <title>Sequencing the genomes of 1000 actinobacteria strains.</title>
        <authorList>
            <person name="Klenk H.-P."/>
        </authorList>
    </citation>
    <scope>NUCLEOTIDE SEQUENCE [LARGE SCALE GENOMIC DNA]</scope>
    <source>
        <strain evidence="2 3">DSM 45511</strain>
    </source>
</reference>
<evidence type="ECO:0000256" key="1">
    <source>
        <dbReference type="SAM" id="MobiDB-lite"/>
    </source>
</evidence>
<dbReference type="AlphaFoldDB" id="A0A543GBC9"/>
<evidence type="ECO:0000313" key="3">
    <source>
        <dbReference type="Proteomes" id="UP000319818"/>
    </source>
</evidence>
<protein>
    <submittedName>
        <fullName evidence="2">Uncharacterized protein DUF2695</fullName>
    </submittedName>
</protein>
<name>A0A543GBC9_9PSEU</name>
<organism evidence="2 3">
    <name type="scientific">Pseudonocardia cypriaca</name>
    <dbReference type="NCBI Taxonomy" id="882449"/>
    <lineage>
        <taxon>Bacteria</taxon>
        <taxon>Bacillati</taxon>
        <taxon>Actinomycetota</taxon>
        <taxon>Actinomycetes</taxon>
        <taxon>Pseudonocardiales</taxon>
        <taxon>Pseudonocardiaceae</taxon>
        <taxon>Pseudonocardia</taxon>
    </lineage>
</organism>
<keyword evidence="3" id="KW-1185">Reference proteome</keyword>
<gene>
    <name evidence="2" type="ORF">FB388_0736</name>
</gene>
<proteinExistence type="predicted"/>
<dbReference type="Pfam" id="PF10905">
    <property type="entry name" value="DUF2695"/>
    <property type="match status" value="1"/>
</dbReference>